<dbReference type="InterPro" id="IPR012347">
    <property type="entry name" value="Ferritin-like"/>
</dbReference>
<name>A0ABP9CG28_9FLAO</name>
<organism evidence="2 3">
    <name type="scientific">Litoribaculum gwangyangense</name>
    <dbReference type="NCBI Taxonomy" id="1130722"/>
    <lineage>
        <taxon>Bacteria</taxon>
        <taxon>Pseudomonadati</taxon>
        <taxon>Bacteroidota</taxon>
        <taxon>Flavobacteriia</taxon>
        <taxon>Flavobacteriales</taxon>
        <taxon>Flavobacteriaceae</taxon>
        <taxon>Litoribaculum</taxon>
    </lineage>
</organism>
<dbReference type="PROSITE" id="PS51257">
    <property type="entry name" value="PROKAR_LIPOPROTEIN"/>
    <property type="match status" value="1"/>
</dbReference>
<dbReference type="SUPFAM" id="SSF47240">
    <property type="entry name" value="Ferritin-like"/>
    <property type="match status" value="1"/>
</dbReference>
<proteinExistence type="predicted"/>
<dbReference type="Proteomes" id="UP001501433">
    <property type="component" value="Unassembled WGS sequence"/>
</dbReference>
<dbReference type="RefSeq" id="WP_345276447.1">
    <property type="nucleotide sequence ID" value="NZ_BAABJW010000002.1"/>
</dbReference>
<accession>A0ABP9CG28</accession>
<dbReference type="CDD" id="cd01048">
    <property type="entry name" value="Ferritin_like_AB2"/>
    <property type="match status" value="1"/>
</dbReference>
<keyword evidence="3" id="KW-1185">Reference proteome</keyword>
<evidence type="ECO:0000313" key="3">
    <source>
        <dbReference type="Proteomes" id="UP001501433"/>
    </source>
</evidence>
<dbReference type="Gene3D" id="1.20.1260.10">
    <property type="match status" value="1"/>
</dbReference>
<dbReference type="InterPro" id="IPR009078">
    <property type="entry name" value="Ferritin-like_SF"/>
</dbReference>
<feature type="domain" description="DUF2202" evidence="1">
    <location>
        <begin position="42"/>
        <end position="200"/>
    </location>
</feature>
<gene>
    <name evidence="2" type="ORF">GCM10023330_16210</name>
</gene>
<dbReference type="Pfam" id="PF09968">
    <property type="entry name" value="DUF2202"/>
    <property type="match status" value="1"/>
</dbReference>
<protein>
    <submittedName>
        <fullName evidence="2">DUF2202 domain-containing protein</fullName>
    </submittedName>
</protein>
<evidence type="ECO:0000259" key="1">
    <source>
        <dbReference type="Pfam" id="PF09968"/>
    </source>
</evidence>
<dbReference type="EMBL" id="BAABJW010000002">
    <property type="protein sequence ID" value="GAA4809983.1"/>
    <property type="molecule type" value="Genomic_DNA"/>
</dbReference>
<evidence type="ECO:0000313" key="2">
    <source>
        <dbReference type="EMBL" id="GAA4809983.1"/>
    </source>
</evidence>
<comment type="caution">
    <text evidence="2">The sequence shown here is derived from an EMBL/GenBank/DDBJ whole genome shotgun (WGS) entry which is preliminary data.</text>
</comment>
<reference evidence="3" key="1">
    <citation type="journal article" date="2019" name="Int. J. Syst. Evol. Microbiol.">
        <title>The Global Catalogue of Microorganisms (GCM) 10K type strain sequencing project: providing services to taxonomists for standard genome sequencing and annotation.</title>
        <authorList>
            <consortium name="The Broad Institute Genomics Platform"/>
            <consortium name="The Broad Institute Genome Sequencing Center for Infectious Disease"/>
            <person name="Wu L."/>
            <person name="Ma J."/>
        </authorList>
    </citation>
    <scope>NUCLEOTIDE SEQUENCE [LARGE SCALE GENOMIC DNA]</scope>
    <source>
        <strain evidence="3">JCM 18325</strain>
    </source>
</reference>
<dbReference type="InterPro" id="IPR019243">
    <property type="entry name" value="DUF2202"/>
</dbReference>
<sequence length="208" mass="23795">MKKLKATPYLIIVVIIMFAIGCSDHDKVYDTDSLEITLSQSDKEALLFMLEEEKLARDTYLFLDNIWSINPFSNIKNSEQNHMDSIESLLVKYQINYDVLPLGEFKNQDLQSLYNQFQIDGILSMTNALKIGATIEDLDIVDLQNFINATNNLSIISVFQSLQCGSKNHLKSFVSSLENINDSYTPQFLSNEEFKIIIESSQEKCKKN</sequence>